<dbReference type="Proteomes" id="UP001266305">
    <property type="component" value="Unassembled WGS sequence"/>
</dbReference>
<sequence>SDSCSLNLVKESIRLFTKQSYRRPLGRGVISALATGDAVVDGLKSPEQRPQLSWGGRREPDSSVGRPPLPDPASGSVCPEHREDRS</sequence>
<evidence type="ECO:0000313" key="3">
    <source>
        <dbReference type="Proteomes" id="UP001266305"/>
    </source>
</evidence>
<protein>
    <submittedName>
        <fullName evidence="2">Uncharacterized protein</fullName>
    </submittedName>
</protein>
<evidence type="ECO:0000256" key="1">
    <source>
        <dbReference type="SAM" id="MobiDB-lite"/>
    </source>
</evidence>
<gene>
    <name evidence="2" type="ORF">P7K49_026532</name>
</gene>
<feature type="region of interest" description="Disordered" evidence="1">
    <location>
        <begin position="41"/>
        <end position="86"/>
    </location>
</feature>
<accession>A0ABQ9UDP4</accession>
<keyword evidence="3" id="KW-1185">Reference proteome</keyword>
<reference evidence="2 3" key="1">
    <citation type="submission" date="2023-05" db="EMBL/GenBank/DDBJ databases">
        <title>B98-5 Cell Line De Novo Hybrid Assembly: An Optical Mapping Approach.</title>
        <authorList>
            <person name="Kananen K."/>
            <person name="Auerbach J.A."/>
            <person name="Kautto E."/>
            <person name="Blachly J.S."/>
        </authorList>
    </citation>
    <scope>NUCLEOTIDE SEQUENCE [LARGE SCALE GENOMIC DNA]</scope>
    <source>
        <strain evidence="2">B95-8</strain>
        <tissue evidence="2">Cell line</tissue>
    </source>
</reference>
<feature type="non-terminal residue" evidence="2">
    <location>
        <position position="1"/>
    </location>
</feature>
<proteinExistence type="predicted"/>
<organism evidence="2 3">
    <name type="scientific">Saguinus oedipus</name>
    <name type="common">Cotton-top tamarin</name>
    <name type="synonym">Oedipomidas oedipus</name>
    <dbReference type="NCBI Taxonomy" id="9490"/>
    <lineage>
        <taxon>Eukaryota</taxon>
        <taxon>Metazoa</taxon>
        <taxon>Chordata</taxon>
        <taxon>Craniata</taxon>
        <taxon>Vertebrata</taxon>
        <taxon>Euteleostomi</taxon>
        <taxon>Mammalia</taxon>
        <taxon>Eutheria</taxon>
        <taxon>Euarchontoglires</taxon>
        <taxon>Primates</taxon>
        <taxon>Haplorrhini</taxon>
        <taxon>Platyrrhini</taxon>
        <taxon>Cebidae</taxon>
        <taxon>Callitrichinae</taxon>
        <taxon>Saguinus</taxon>
    </lineage>
</organism>
<dbReference type="EMBL" id="JASSZA010000013">
    <property type="protein sequence ID" value="KAK2095116.1"/>
    <property type="molecule type" value="Genomic_DNA"/>
</dbReference>
<evidence type="ECO:0000313" key="2">
    <source>
        <dbReference type="EMBL" id="KAK2095116.1"/>
    </source>
</evidence>
<name>A0ABQ9UDP4_SAGOE</name>
<comment type="caution">
    <text evidence="2">The sequence shown here is derived from an EMBL/GenBank/DDBJ whole genome shotgun (WGS) entry which is preliminary data.</text>
</comment>